<evidence type="ECO:0000259" key="4">
    <source>
        <dbReference type="PROSITE" id="PS00623"/>
    </source>
</evidence>
<dbReference type="GO" id="GO:0050660">
    <property type="term" value="F:flavin adenine dinucleotide binding"/>
    <property type="evidence" value="ECO:0007669"/>
    <property type="project" value="InterPro"/>
</dbReference>
<feature type="domain" description="Glucose-methanol-choline oxidoreductase N-terminal" evidence="4">
    <location>
        <begin position="128"/>
        <end position="151"/>
    </location>
</feature>
<dbReference type="InterPro" id="IPR012132">
    <property type="entry name" value="GMC_OxRdtase"/>
</dbReference>
<dbReference type="Proteomes" id="UP001497623">
    <property type="component" value="Unassembled WGS sequence"/>
</dbReference>
<evidence type="ECO:0000256" key="3">
    <source>
        <dbReference type="SAM" id="SignalP"/>
    </source>
</evidence>
<name>A0AAV2SDS3_MEGNR</name>
<dbReference type="AlphaFoldDB" id="A0AAV2SDS3"/>
<comment type="similarity">
    <text evidence="1 2">Belongs to the GMC oxidoreductase family.</text>
</comment>
<feature type="chain" id="PRO_5043517142" description="Glucose-methanol-choline oxidoreductase N-terminal domain-containing protein" evidence="3">
    <location>
        <begin position="20"/>
        <end position="406"/>
    </location>
</feature>
<keyword evidence="2" id="KW-0274">FAD</keyword>
<feature type="signal peptide" evidence="3">
    <location>
        <begin position="1"/>
        <end position="19"/>
    </location>
</feature>
<evidence type="ECO:0000313" key="5">
    <source>
        <dbReference type="EMBL" id="CAL4175546.1"/>
    </source>
</evidence>
<dbReference type="EMBL" id="CAXKWB010054227">
    <property type="protein sequence ID" value="CAL4175546.1"/>
    <property type="molecule type" value="Genomic_DNA"/>
</dbReference>
<reference evidence="5 6" key="1">
    <citation type="submission" date="2024-05" db="EMBL/GenBank/DDBJ databases">
        <authorList>
            <person name="Wallberg A."/>
        </authorList>
    </citation>
    <scope>NUCLEOTIDE SEQUENCE [LARGE SCALE GENOMIC DNA]</scope>
</reference>
<sequence>MRFIIPGFGLTRRIRKILCLNLFVHCNICCTNHARHTAVGPKQQVHSVASAVMLKGGAPRAGETHMLLGDPRCEIVLAGFKGQESDISEVPGLAPYLQLSEMDWQYKAEPSSTSCLAMISNRCNLPRGKLLGGSSSINYMIYVRGNCQDYDNWEQLGNVGWGYKSVLPYFLKFEDNTNSSLIQEHATHNVIFPFTENYIFIIDPNSLKYDNGRRGTWVEVGEKNKFLQLDFNRKLQYRFGAQMTDDNFISYVYKVVHFKGNFRNAGNLYKFYYIPLRALIAIVVHSYQNCATQTPHSKAAKNEKYIFDLIVVVYHTQSVDISMALVISVVGARCHFCRRSLIAVVGGPVSKNIDMGFYGPLLVHFPINLVKSQIIRLNMVLRFLVYTVGYGLTAMPGQNVPYIRSE</sequence>
<dbReference type="PROSITE" id="PS00623">
    <property type="entry name" value="GMC_OXRED_1"/>
    <property type="match status" value="1"/>
</dbReference>
<gene>
    <name evidence="5" type="ORF">MNOR_LOCUS34654</name>
</gene>
<dbReference type="SUPFAM" id="SSF51905">
    <property type="entry name" value="FAD/NAD(P)-binding domain"/>
    <property type="match status" value="1"/>
</dbReference>
<dbReference type="InterPro" id="IPR036188">
    <property type="entry name" value="FAD/NAD-bd_sf"/>
</dbReference>
<proteinExistence type="inferred from homology"/>
<feature type="non-terminal residue" evidence="5">
    <location>
        <position position="406"/>
    </location>
</feature>
<evidence type="ECO:0000256" key="2">
    <source>
        <dbReference type="RuleBase" id="RU003968"/>
    </source>
</evidence>
<evidence type="ECO:0000313" key="6">
    <source>
        <dbReference type="Proteomes" id="UP001497623"/>
    </source>
</evidence>
<comment type="caution">
    <text evidence="5">The sequence shown here is derived from an EMBL/GenBank/DDBJ whole genome shotgun (WGS) entry which is preliminary data.</text>
</comment>
<dbReference type="PANTHER" id="PTHR11552">
    <property type="entry name" value="GLUCOSE-METHANOL-CHOLINE GMC OXIDOREDUCTASE"/>
    <property type="match status" value="1"/>
</dbReference>
<dbReference type="PANTHER" id="PTHR11552:SF227">
    <property type="entry name" value="GLUCOSE DEHYDROGENASE [FAD, QUINONE]-LIKE PROTEIN"/>
    <property type="match status" value="1"/>
</dbReference>
<organism evidence="5 6">
    <name type="scientific">Meganyctiphanes norvegica</name>
    <name type="common">Northern krill</name>
    <name type="synonym">Thysanopoda norvegica</name>
    <dbReference type="NCBI Taxonomy" id="48144"/>
    <lineage>
        <taxon>Eukaryota</taxon>
        <taxon>Metazoa</taxon>
        <taxon>Ecdysozoa</taxon>
        <taxon>Arthropoda</taxon>
        <taxon>Crustacea</taxon>
        <taxon>Multicrustacea</taxon>
        <taxon>Malacostraca</taxon>
        <taxon>Eumalacostraca</taxon>
        <taxon>Eucarida</taxon>
        <taxon>Euphausiacea</taxon>
        <taxon>Euphausiidae</taxon>
        <taxon>Meganyctiphanes</taxon>
    </lineage>
</organism>
<dbReference type="GO" id="GO:0016614">
    <property type="term" value="F:oxidoreductase activity, acting on CH-OH group of donors"/>
    <property type="evidence" value="ECO:0007669"/>
    <property type="project" value="InterPro"/>
</dbReference>
<dbReference type="InterPro" id="IPR000172">
    <property type="entry name" value="GMC_OxRdtase_N"/>
</dbReference>
<protein>
    <recommendedName>
        <fullName evidence="4">Glucose-methanol-choline oxidoreductase N-terminal domain-containing protein</fullName>
    </recommendedName>
</protein>
<accession>A0AAV2SDS3</accession>
<dbReference type="Gene3D" id="3.50.50.60">
    <property type="entry name" value="FAD/NAD(P)-binding domain"/>
    <property type="match status" value="1"/>
</dbReference>
<dbReference type="Pfam" id="PF00732">
    <property type="entry name" value="GMC_oxred_N"/>
    <property type="match status" value="1"/>
</dbReference>
<keyword evidence="2" id="KW-0285">Flavoprotein</keyword>
<keyword evidence="6" id="KW-1185">Reference proteome</keyword>
<evidence type="ECO:0000256" key="1">
    <source>
        <dbReference type="ARBA" id="ARBA00010790"/>
    </source>
</evidence>
<keyword evidence="3" id="KW-0732">Signal</keyword>